<dbReference type="Proteomes" id="UP000030351">
    <property type="component" value="Unassembled WGS sequence"/>
</dbReference>
<dbReference type="AlphaFoldDB" id="A0A0A3ZAT0"/>
<organism evidence="2 3">
    <name type="scientific">Erwinia typographi</name>
    <dbReference type="NCBI Taxonomy" id="371042"/>
    <lineage>
        <taxon>Bacteria</taxon>
        <taxon>Pseudomonadati</taxon>
        <taxon>Pseudomonadota</taxon>
        <taxon>Gammaproteobacteria</taxon>
        <taxon>Enterobacterales</taxon>
        <taxon>Erwiniaceae</taxon>
        <taxon>Erwinia</taxon>
    </lineage>
</organism>
<keyword evidence="1" id="KW-0812">Transmembrane</keyword>
<dbReference type="EMBL" id="JRUQ01000026">
    <property type="protein sequence ID" value="KGT94741.1"/>
    <property type="molecule type" value="Genomic_DNA"/>
</dbReference>
<proteinExistence type="predicted"/>
<keyword evidence="1" id="KW-0472">Membrane</keyword>
<evidence type="ECO:0000313" key="2">
    <source>
        <dbReference type="EMBL" id="KGT94741.1"/>
    </source>
</evidence>
<evidence type="ECO:0000313" key="3">
    <source>
        <dbReference type="Proteomes" id="UP000030351"/>
    </source>
</evidence>
<keyword evidence="1" id="KW-1133">Transmembrane helix</keyword>
<comment type="caution">
    <text evidence="2">The sequence shown here is derived from an EMBL/GenBank/DDBJ whole genome shotgun (WGS) entry which is preliminary data.</text>
</comment>
<sequence>MDTAQQQQLLPVPHVVIAVVIAAVATFMIVTLLTHHQALAVVEVMEAVADPAAARSHAGQNQGLPFPTQRPKYNHSHQFDKRLRNLPLSNLICVMSSFAMPGMTDKVLPKSCTLMSSQSHVIFRKKQHQMPEAGCTGYPRRQLRAD</sequence>
<keyword evidence="3" id="KW-1185">Reference proteome</keyword>
<accession>A0A0A3ZAT0</accession>
<gene>
    <name evidence="2" type="ORF">NG99_07020</name>
</gene>
<evidence type="ECO:0000256" key="1">
    <source>
        <dbReference type="SAM" id="Phobius"/>
    </source>
</evidence>
<feature type="transmembrane region" description="Helical" evidence="1">
    <location>
        <begin position="12"/>
        <end position="33"/>
    </location>
</feature>
<name>A0A0A3ZAT0_9GAMM</name>
<protein>
    <submittedName>
        <fullName evidence="2">Uncharacterized protein</fullName>
    </submittedName>
</protein>
<reference evidence="2 3" key="1">
    <citation type="submission" date="2014-10" db="EMBL/GenBank/DDBJ databases">
        <title>Genome sequence of Erwinia typographi M043b.</title>
        <authorList>
            <person name="Chan K.-G."/>
            <person name="Tan W.-S."/>
        </authorList>
    </citation>
    <scope>NUCLEOTIDE SEQUENCE [LARGE SCALE GENOMIC DNA]</scope>
    <source>
        <strain evidence="2 3">M043b</strain>
    </source>
</reference>